<feature type="transmembrane region" description="Helical" evidence="9">
    <location>
        <begin position="243"/>
        <end position="272"/>
    </location>
</feature>
<evidence type="ECO:0000256" key="6">
    <source>
        <dbReference type="ARBA" id="ARBA00023065"/>
    </source>
</evidence>
<dbReference type="PANTHER" id="PTHR10110:SF187">
    <property type="entry name" value="SODIUM_HYDROGEN EXCHANGER"/>
    <property type="match status" value="1"/>
</dbReference>
<feature type="transmembrane region" description="Helical" evidence="9">
    <location>
        <begin position="94"/>
        <end position="116"/>
    </location>
</feature>
<gene>
    <name evidence="11" type="ORF">BSTOLATCC_MIC11754</name>
</gene>
<feature type="domain" description="Cation/H+ exchanger transmembrane" evidence="10">
    <location>
        <begin position="22"/>
        <end position="416"/>
    </location>
</feature>
<comment type="caution">
    <text evidence="11">The sequence shown here is derived from an EMBL/GenBank/DDBJ whole genome shotgun (WGS) entry which is preliminary data.</text>
</comment>
<proteinExistence type="predicted"/>
<evidence type="ECO:0000256" key="4">
    <source>
        <dbReference type="ARBA" id="ARBA00022989"/>
    </source>
</evidence>
<keyword evidence="7 9" id="KW-0472">Membrane</keyword>
<dbReference type="Gene3D" id="6.10.140.1330">
    <property type="match status" value="1"/>
</dbReference>
<dbReference type="GO" id="GO:0005886">
    <property type="term" value="C:plasma membrane"/>
    <property type="evidence" value="ECO:0007669"/>
    <property type="project" value="TreeGrafter"/>
</dbReference>
<dbReference type="EMBL" id="CAJZBQ010000012">
    <property type="protein sequence ID" value="CAG9314759.1"/>
    <property type="molecule type" value="Genomic_DNA"/>
</dbReference>
<organism evidence="11 12">
    <name type="scientific">Blepharisma stoltei</name>
    <dbReference type="NCBI Taxonomy" id="1481888"/>
    <lineage>
        <taxon>Eukaryota</taxon>
        <taxon>Sar</taxon>
        <taxon>Alveolata</taxon>
        <taxon>Ciliophora</taxon>
        <taxon>Postciliodesmatophora</taxon>
        <taxon>Heterotrichea</taxon>
        <taxon>Heterotrichida</taxon>
        <taxon>Blepharismidae</taxon>
        <taxon>Blepharisma</taxon>
    </lineage>
</organism>
<feature type="transmembrane region" description="Helical" evidence="9">
    <location>
        <begin position="359"/>
        <end position="383"/>
    </location>
</feature>
<keyword evidence="8" id="KW-0739">Sodium transport</keyword>
<dbReference type="GO" id="GO:0015385">
    <property type="term" value="F:sodium:proton antiporter activity"/>
    <property type="evidence" value="ECO:0007669"/>
    <property type="project" value="InterPro"/>
</dbReference>
<dbReference type="InterPro" id="IPR004709">
    <property type="entry name" value="NaH_exchanger"/>
</dbReference>
<evidence type="ECO:0000259" key="10">
    <source>
        <dbReference type="Pfam" id="PF00999"/>
    </source>
</evidence>
<dbReference type="PRINTS" id="PR01084">
    <property type="entry name" value="NAHEXCHNGR"/>
</dbReference>
<dbReference type="Pfam" id="PF00999">
    <property type="entry name" value="Na_H_Exchanger"/>
    <property type="match status" value="1"/>
</dbReference>
<feature type="transmembrane region" description="Helical" evidence="9">
    <location>
        <begin position="292"/>
        <end position="310"/>
    </location>
</feature>
<dbReference type="InterPro" id="IPR018422">
    <property type="entry name" value="Cation/H_exchanger_CPA1"/>
</dbReference>
<dbReference type="PANTHER" id="PTHR10110">
    <property type="entry name" value="SODIUM/HYDROGEN EXCHANGER"/>
    <property type="match status" value="1"/>
</dbReference>
<feature type="transmembrane region" description="Helical" evidence="9">
    <location>
        <begin position="136"/>
        <end position="155"/>
    </location>
</feature>
<name>A0AAU9IRH9_9CILI</name>
<keyword evidence="12" id="KW-1185">Reference proteome</keyword>
<dbReference type="InterPro" id="IPR006153">
    <property type="entry name" value="Cation/H_exchanger_TM"/>
</dbReference>
<feature type="transmembrane region" description="Helical" evidence="9">
    <location>
        <begin position="322"/>
        <end position="347"/>
    </location>
</feature>
<feature type="transmembrane region" description="Helical" evidence="9">
    <location>
        <begin position="6"/>
        <end position="26"/>
    </location>
</feature>
<feature type="transmembrane region" description="Helical" evidence="9">
    <location>
        <begin position="395"/>
        <end position="416"/>
    </location>
</feature>
<dbReference type="GO" id="GO:0051453">
    <property type="term" value="P:regulation of intracellular pH"/>
    <property type="evidence" value="ECO:0007669"/>
    <property type="project" value="TreeGrafter"/>
</dbReference>
<evidence type="ECO:0000256" key="7">
    <source>
        <dbReference type="ARBA" id="ARBA00023136"/>
    </source>
</evidence>
<dbReference type="GO" id="GO:0098719">
    <property type="term" value="P:sodium ion import across plasma membrane"/>
    <property type="evidence" value="ECO:0007669"/>
    <property type="project" value="TreeGrafter"/>
</dbReference>
<protein>
    <recommendedName>
        <fullName evidence="10">Cation/H+ exchanger transmembrane domain-containing protein</fullName>
    </recommendedName>
</protein>
<comment type="subcellular location">
    <subcellularLocation>
        <location evidence="1">Membrane</location>
        <topology evidence="1">Multi-pass membrane protein</topology>
    </subcellularLocation>
</comment>
<evidence type="ECO:0000256" key="1">
    <source>
        <dbReference type="ARBA" id="ARBA00004141"/>
    </source>
</evidence>
<evidence type="ECO:0000256" key="3">
    <source>
        <dbReference type="ARBA" id="ARBA00022692"/>
    </source>
</evidence>
<keyword evidence="2" id="KW-0813">Transport</keyword>
<keyword evidence="6" id="KW-0406">Ion transport</keyword>
<evidence type="ECO:0000256" key="9">
    <source>
        <dbReference type="SAM" id="Phobius"/>
    </source>
</evidence>
<feature type="transmembrane region" description="Helical" evidence="9">
    <location>
        <begin position="64"/>
        <end position="82"/>
    </location>
</feature>
<accession>A0AAU9IRH9</accession>
<dbReference type="GO" id="GO:0015386">
    <property type="term" value="F:potassium:proton antiporter activity"/>
    <property type="evidence" value="ECO:0007669"/>
    <property type="project" value="TreeGrafter"/>
</dbReference>
<keyword evidence="3 9" id="KW-0812">Transmembrane</keyword>
<keyword evidence="5" id="KW-0915">Sodium</keyword>
<evidence type="ECO:0000256" key="5">
    <source>
        <dbReference type="ARBA" id="ARBA00023053"/>
    </source>
</evidence>
<dbReference type="Proteomes" id="UP001162131">
    <property type="component" value="Unassembled WGS sequence"/>
</dbReference>
<evidence type="ECO:0000256" key="2">
    <source>
        <dbReference type="ARBA" id="ARBA00022448"/>
    </source>
</evidence>
<feature type="transmembrane region" description="Helical" evidence="9">
    <location>
        <begin position="198"/>
        <end position="222"/>
    </location>
</feature>
<reference evidence="11" key="1">
    <citation type="submission" date="2021-09" db="EMBL/GenBank/DDBJ databases">
        <authorList>
            <consortium name="AG Swart"/>
            <person name="Singh M."/>
            <person name="Singh A."/>
            <person name="Seah K."/>
            <person name="Emmerich C."/>
        </authorList>
    </citation>
    <scope>NUCLEOTIDE SEQUENCE</scope>
    <source>
        <strain evidence="11">ATCC30299</strain>
    </source>
</reference>
<dbReference type="AlphaFoldDB" id="A0AAU9IRH9"/>
<evidence type="ECO:0000313" key="11">
    <source>
        <dbReference type="EMBL" id="CAG9314759.1"/>
    </source>
</evidence>
<keyword evidence="4 9" id="KW-1133">Transmembrane helix</keyword>
<evidence type="ECO:0000256" key="8">
    <source>
        <dbReference type="ARBA" id="ARBA00023201"/>
    </source>
</evidence>
<sequence length="507" mass="56363">MVDLLLFEIFLCLLFVSIFLILGTYLPKWGFWFIHESGIVIIIGIAIGAIMGAAWTSPSEFDEGIFFNFMLPFLILNAGYNLKRKRFFKNIGPIFLFGIGGTLTAFIVIGLEAYLFSEMGLIIKDGKTYHIPLQDGLLIGAVLSSTDIVCTLAMVKEDKTPKLFSILLGESVSNDAIGILLVQTLSSMDLSNIGAKELFIFIGKFLYNCFTSTICGSIFGVVTTYMTKRFKSLRDDPSKMIGLFLYISWIGYTVAELLGISGVICILVASIISGHYSFYNMTPSSRIACTEFMHFIGDAAEALIFAYLGLTTLSYDVFSVSWVYLFFMIIGVLIARLCGTFGLSFLARFLSRGKHKLTIKQLAVCWMGGIIRGAVSFALVLTLDGENEKIMKMTVLALVIVTTLVFGVVLPLWVWWVDPKEEDVVTVDAQKVLGDLAIGHNRIVITKGDSEERGWFHRTWRNFDNKYIKPFLIDPVALEEARKIKATIKSLGRSSVGSVGEGHEEHH</sequence>
<evidence type="ECO:0000313" key="12">
    <source>
        <dbReference type="Proteomes" id="UP001162131"/>
    </source>
</evidence>
<feature type="transmembrane region" description="Helical" evidence="9">
    <location>
        <begin position="38"/>
        <end position="58"/>
    </location>
</feature>